<evidence type="ECO:0000256" key="5">
    <source>
        <dbReference type="ARBA" id="ARBA00023163"/>
    </source>
</evidence>
<keyword evidence="9" id="KW-1185">Reference proteome</keyword>
<dbReference type="PANTHER" id="PTHR47338:SF4">
    <property type="entry name" value="ZN(II)2CYS6 TRANSCRIPTION FACTOR (EUROFUNG)"/>
    <property type="match status" value="1"/>
</dbReference>
<name>A0A5N6T2D0_ASPPS</name>
<dbReference type="GO" id="GO:0009893">
    <property type="term" value="P:positive regulation of metabolic process"/>
    <property type="evidence" value="ECO:0007669"/>
    <property type="project" value="UniProtKB-ARBA"/>
</dbReference>
<dbReference type="RefSeq" id="XP_031916519.1">
    <property type="nucleotide sequence ID" value="XM_032053798.1"/>
</dbReference>
<dbReference type="GO" id="GO:0008270">
    <property type="term" value="F:zinc ion binding"/>
    <property type="evidence" value="ECO:0007669"/>
    <property type="project" value="InterPro"/>
</dbReference>
<dbReference type="GO" id="GO:0005634">
    <property type="term" value="C:nucleus"/>
    <property type="evidence" value="ECO:0007669"/>
    <property type="project" value="UniProtKB-SubCell"/>
</dbReference>
<evidence type="ECO:0000313" key="9">
    <source>
        <dbReference type="Proteomes" id="UP000325672"/>
    </source>
</evidence>
<evidence type="ECO:0000256" key="1">
    <source>
        <dbReference type="ARBA" id="ARBA00004123"/>
    </source>
</evidence>
<dbReference type="GO" id="GO:0000981">
    <property type="term" value="F:DNA-binding transcription factor activity, RNA polymerase II-specific"/>
    <property type="evidence" value="ECO:0007669"/>
    <property type="project" value="InterPro"/>
</dbReference>
<reference evidence="8 9" key="1">
    <citation type="submission" date="2019-04" db="EMBL/GenBank/DDBJ databases">
        <title>Friends and foes A comparative genomics study of 23 Aspergillus species from section Flavi.</title>
        <authorList>
            <consortium name="DOE Joint Genome Institute"/>
            <person name="Kjaerbolling I."/>
            <person name="Vesth T."/>
            <person name="Frisvad J.C."/>
            <person name="Nybo J.L."/>
            <person name="Theobald S."/>
            <person name="Kildgaard S."/>
            <person name="Isbrandt T."/>
            <person name="Kuo A."/>
            <person name="Sato A."/>
            <person name="Lyhne E.K."/>
            <person name="Kogle M.E."/>
            <person name="Wiebenga A."/>
            <person name="Kun R.S."/>
            <person name="Lubbers R.J."/>
            <person name="Makela M.R."/>
            <person name="Barry K."/>
            <person name="Chovatia M."/>
            <person name="Clum A."/>
            <person name="Daum C."/>
            <person name="Haridas S."/>
            <person name="He G."/>
            <person name="LaButti K."/>
            <person name="Lipzen A."/>
            <person name="Mondo S."/>
            <person name="Riley R."/>
            <person name="Salamov A."/>
            <person name="Simmons B.A."/>
            <person name="Magnuson J.K."/>
            <person name="Henrissat B."/>
            <person name="Mortensen U.H."/>
            <person name="Larsen T.O."/>
            <person name="Devries R.P."/>
            <person name="Grigoriev I.V."/>
            <person name="Machida M."/>
            <person name="Baker S.E."/>
            <person name="Andersen M.R."/>
        </authorList>
    </citation>
    <scope>NUCLEOTIDE SEQUENCE [LARGE SCALE GENOMIC DNA]</scope>
    <source>
        <strain evidence="8 9">CBS 117625</strain>
    </source>
</reference>
<accession>A0A5N6T2D0</accession>
<evidence type="ECO:0000256" key="4">
    <source>
        <dbReference type="ARBA" id="ARBA00023125"/>
    </source>
</evidence>
<comment type="subcellular location">
    <subcellularLocation>
        <location evidence="1">Nucleus</location>
    </subcellularLocation>
</comment>
<dbReference type="GO" id="GO:0003677">
    <property type="term" value="F:DNA binding"/>
    <property type="evidence" value="ECO:0007669"/>
    <property type="project" value="UniProtKB-KW"/>
</dbReference>
<gene>
    <name evidence="8" type="ORF">BDV38DRAFT_239725</name>
</gene>
<proteinExistence type="predicted"/>
<dbReference type="InterPro" id="IPR036864">
    <property type="entry name" value="Zn2-C6_fun-type_DNA-bd_sf"/>
</dbReference>
<organism evidence="8 9">
    <name type="scientific">Aspergillus pseudotamarii</name>
    <dbReference type="NCBI Taxonomy" id="132259"/>
    <lineage>
        <taxon>Eukaryota</taxon>
        <taxon>Fungi</taxon>
        <taxon>Dikarya</taxon>
        <taxon>Ascomycota</taxon>
        <taxon>Pezizomycotina</taxon>
        <taxon>Eurotiomycetes</taxon>
        <taxon>Eurotiomycetidae</taxon>
        <taxon>Eurotiales</taxon>
        <taxon>Aspergillaceae</taxon>
        <taxon>Aspergillus</taxon>
        <taxon>Aspergillus subgen. Circumdati</taxon>
    </lineage>
</organism>
<evidence type="ECO:0000313" key="8">
    <source>
        <dbReference type="EMBL" id="KAE8140456.1"/>
    </source>
</evidence>
<evidence type="ECO:0000256" key="2">
    <source>
        <dbReference type="ARBA" id="ARBA00022723"/>
    </source>
</evidence>
<dbReference type="InterPro" id="IPR050815">
    <property type="entry name" value="TF_fung"/>
</dbReference>
<dbReference type="OrthoDB" id="2740448at2759"/>
<dbReference type="PROSITE" id="PS00463">
    <property type="entry name" value="ZN2_CY6_FUNGAL_1"/>
    <property type="match status" value="1"/>
</dbReference>
<dbReference type="EMBL" id="ML743561">
    <property type="protein sequence ID" value="KAE8140456.1"/>
    <property type="molecule type" value="Genomic_DNA"/>
</dbReference>
<evidence type="ECO:0000259" key="7">
    <source>
        <dbReference type="PROSITE" id="PS50048"/>
    </source>
</evidence>
<sequence>MPLQPLSCIHCREQKRKCSRETPTCSRCHQLRFDCAYPSRWRGRRLEPRGPNSSGNRNALSITTNGYLIAKAAGLELVDAYCVLFIPSSFICHPSRLKARYNDGNLPSCVRDSVFAMATLLRSATTIGLASDTRSTSGATHPGEIWAQQASTTIINQINRPSLDTIHTLLNLIAYWSAVGRTQKCREHASEPSV</sequence>
<dbReference type="GeneID" id="43638008"/>
<dbReference type="Proteomes" id="UP000325672">
    <property type="component" value="Unassembled WGS sequence"/>
</dbReference>
<dbReference type="SUPFAM" id="SSF57701">
    <property type="entry name" value="Zn2/Cys6 DNA-binding domain"/>
    <property type="match status" value="1"/>
</dbReference>
<dbReference type="AlphaFoldDB" id="A0A5N6T2D0"/>
<keyword evidence="3" id="KW-0805">Transcription regulation</keyword>
<keyword evidence="4" id="KW-0238">DNA-binding</keyword>
<dbReference type="PANTHER" id="PTHR47338">
    <property type="entry name" value="ZN(II)2CYS6 TRANSCRIPTION FACTOR (EUROFUNG)-RELATED"/>
    <property type="match status" value="1"/>
</dbReference>
<keyword evidence="5" id="KW-0804">Transcription</keyword>
<keyword evidence="2" id="KW-0479">Metal-binding</keyword>
<dbReference type="Pfam" id="PF00172">
    <property type="entry name" value="Zn_clus"/>
    <property type="match status" value="1"/>
</dbReference>
<keyword evidence="6" id="KW-0539">Nucleus</keyword>
<protein>
    <recommendedName>
        <fullName evidence="7">Zn(2)-C6 fungal-type domain-containing protein</fullName>
    </recommendedName>
</protein>
<dbReference type="PROSITE" id="PS50048">
    <property type="entry name" value="ZN2_CY6_FUNGAL_2"/>
    <property type="match status" value="1"/>
</dbReference>
<dbReference type="Gene3D" id="4.10.240.10">
    <property type="entry name" value="Zn(2)-C6 fungal-type DNA-binding domain"/>
    <property type="match status" value="1"/>
</dbReference>
<dbReference type="SMART" id="SM00066">
    <property type="entry name" value="GAL4"/>
    <property type="match status" value="1"/>
</dbReference>
<dbReference type="InterPro" id="IPR001138">
    <property type="entry name" value="Zn2Cys6_DnaBD"/>
</dbReference>
<evidence type="ECO:0000256" key="3">
    <source>
        <dbReference type="ARBA" id="ARBA00023015"/>
    </source>
</evidence>
<feature type="domain" description="Zn(2)-C6 fungal-type" evidence="7">
    <location>
        <begin position="7"/>
        <end position="37"/>
    </location>
</feature>
<evidence type="ECO:0000256" key="6">
    <source>
        <dbReference type="ARBA" id="ARBA00023242"/>
    </source>
</evidence>
<dbReference type="CDD" id="cd00067">
    <property type="entry name" value="GAL4"/>
    <property type="match status" value="1"/>
</dbReference>